<dbReference type="GO" id="GO:0032259">
    <property type="term" value="P:methylation"/>
    <property type="evidence" value="ECO:0007669"/>
    <property type="project" value="UniProtKB-KW"/>
</dbReference>
<accession>A0ABQ0CCN3</accession>
<dbReference type="Gene3D" id="3.40.50.150">
    <property type="entry name" value="Vaccinia Virus protein VP39"/>
    <property type="match status" value="1"/>
</dbReference>
<dbReference type="PANTHER" id="PTHR11579:SF0">
    <property type="entry name" value="PROTEIN-L-ISOASPARTATE(D-ASPARTATE) O-METHYLTRANSFERASE"/>
    <property type="match status" value="1"/>
</dbReference>
<keyword evidence="4 7" id="KW-0489">Methyltransferase</keyword>
<dbReference type="NCBIfam" id="NF001453">
    <property type="entry name" value="PRK00312.1"/>
    <property type="match status" value="1"/>
</dbReference>
<dbReference type="Proteomes" id="UP001628193">
    <property type="component" value="Unassembled WGS sequence"/>
</dbReference>
<evidence type="ECO:0000256" key="6">
    <source>
        <dbReference type="ARBA" id="ARBA00022691"/>
    </source>
</evidence>
<dbReference type="EC" id="2.1.1.77" evidence="7"/>
<dbReference type="HAMAP" id="MF_00090">
    <property type="entry name" value="PIMT"/>
    <property type="match status" value="1"/>
</dbReference>
<comment type="function">
    <text evidence="7">Catalyzes the methyl esterification of L-isoaspartyl residues in peptides and proteins that result from spontaneous decomposition of normal L-aspartyl and L-asparaginyl residues. It plays a role in the repair and/or degradation of damaged proteins.</text>
</comment>
<dbReference type="NCBIfam" id="TIGR00080">
    <property type="entry name" value="pimt"/>
    <property type="match status" value="1"/>
</dbReference>
<evidence type="ECO:0000313" key="8">
    <source>
        <dbReference type="EMBL" id="GAB0058642.1"/>
    </source>
</evidence>
<organism evidence="8 9">
    <name type="scientific">Candidatus Magnetaquiglobus chichijimensis</name>
    <dbReference type="NCBI Taxonomy" id="3141448"/>
    <lineage>
        <taxon>Bacteria</taxon>
        <taxon>Pseudomonadati</taxon>
        <taxon>Pseudomonadota</taxon>
        <taxon>Magnetococcia</taxon>
        <taxon>Magnetococcales</taxon>
        <taxon>Candidatus Magnetaquicoccaceae</taxon>
        <taxon>Candidatus Magnetaquiglobus</taxon>
    </lineage>
</organism>
<evidence type="ECO:0000256" key="7">
    <source>
        <dbReference type="HAMAP-Rule" id="MF_00090"/>
    </source>
</evidence>
<reference evidence="8 9" key="1">
    <citation type="submission" date="2024-09" db="EMBL/GenBank/DDBJ databases">
        <title>Draft genome sequence of Candidatus Magnetaquicoccaceae bacterium FCR-1.</title>
        <authorList>
            <person name="Shimoshige H."/>
            <person name="Shimamura S."/>
            <person name="Taoka A."/>
            <person name="Kobayashi H."/>
            <person name="Maekawa T."/>
        </authorList>
    </citation>
    <scope>NUCLEOTIDE SEQUENCE [LARGE SCALE GENOMIC DNA]</scope>
    <source>
        <strain evidence="8 9">FCR-1</strain>
    </source>
</reference>
<keyword evidence="5 7" id="KW-0808">Transferase</keyword>
<evidence type="ECO:0000256" key="4">
    <source>
        <dbReference type="ARBA" id="ARBA00022603"/>
    </source>
</evidence>
<keyword evidence="6 7" id="KW-0949">S-adenosyl-L-methionine</keyword>
<dbReference type="CDD" id="cd02440">
    <property type="entry name" value="AdoMet_MTases"/>
    <property type="match status" value="1"/>
</dbReference>
<comment type="catalytic activity">
    <reaction evidence="7">
        <text>[protein]-L-isoaspartate + S-adenosyl-L-methionine = [protein]-L-isoaspartate alpha-methyl ester + S-adenosyl-L-homocysteine</text>
        <dbReference type="Rhea" id="RHEA:12705"/>
        <dbReference type="Rhea" id="RHEA-COMP:12143"/>
        <dbReference type="Rhea" id="RHEA-COMP:12144"/>
        <dbReference type="ChEBI" id="CHEBI:57856"/>
        <dbReference type="ChEBI" id="CHEBI:59789"/>
        <dbReference type="ChEBI" id="CHEBI:90596"/>
        <dbReference type="ChEBI" id="CHEBI:90598"/>
        <dbReference type="EC" id="2.1.1.77"/>
    </reaction>
</comment>
<dbReference type="InterPro" id="IPR029063">
    <property type="entry name" value="SAM-dependent_MTases_sf"/>
</dbReference>
<name>A0ABQ0CCN3_9PROT</name>
<dbReference type="GO" id="GO:0004719">
    <property type="term" value="F:protein-L-isoaspartate (D-aspartate) O-methyltransferase activity"/>
    <property type="evidence" value="ECO:0007669"/>
    <property type="project" value="UniProtKB-EC"/>
</dbReference>
<gene>
    <name evidence="8" type="primary">pcm_3</name>
    <name evidence="7" type="synonym">pcm</name>
    <name evidence="8" type="ORF">SIID45300_02995</name>
</gene>
<dbReference type="InterPro" id="IPR000682">
    <property type="entry name" value="PCMT"/>
</dbReference>
<comment type="subcellular location">
    <subcellularLocation>
        <location evidence="1 7">Cytoplasm</location>
    </subcellularLocation>
</comment>
<evidence type="ECO:0000256" key="5">
    <source>
        <dbReference type="ARBA" id="ARBA00022679"/>
    </source>
</evidence>
<evidence type="ECO:0000256" key="3">
    <source>
        <dbReference type="ARBA" id="ARBA00022490"/>
    </source>
</evidence>
<dbReference type="Pfam" id="PF01135">
    <property type="entry name" value="PCMT"/>
    <property type="match status" value="1"/>
</dbReference>
<keyword evidence="3 7" id="KW-0963">Cytoplasm</keyword>
<dbReference type="SUPFAM" id="SSF53335">
    <property type="entry name" value="S-adenosyl-L-methionine-dependent methyltransferases"/>
    <property type="match status" value="1"/>
</dbReference>
<proteinExistence type="inferred from homology"/>
<dbReference type="EMBL" id="BAAFGK010000005">
    <property type="protein sequence ID" value="GAB0058642.1"/>
    <property type="molecule type" value="Genomic_DNA"/>
</dbReference>
<comment type="caution">
    <text evidence="8">The sequence shown here is derived from an EMBL/GenBank/DDBJ whole genome shotgun (WGS) entry which is preliminary data.</text>
</comment>
<dbReference type="RefSeq" id="WP_420906363.1">
    <property type="nucleotide sequence ID" value="NZ_BAAFGK010000005.1"/>
</dbReference>
<feature type="active site" evidence="7">
    <location>
        <position position="68"/>
    </location>
</feature>
<keyword evidence="9" id="KW-1185">Reference proteome</keyword>
<sequence length="224" mass="25107">MKTPEHGMISARARDRMVRELLEKQGIDDPRVLAVMRDTLRHLFVEEALASRAYGDENLPIGDGQTLSQPYTVARMSQALMLDGREEILEIGTGSGYQTAILARLCHKVYTIERLPALADSARKRLRRLGYHNVVCRQGDGTLGWPEERRFDRVIITAGTPVTPENVIRQLAPFGLLVAPEGTLTVQTLVRIRREADGSLHRETLEPCRFVPLVGAQGWKEARS</sequence>
<evidence type="ECO:0000256" key="2">
    <source>
        <dbReference type="ARBA" id="ARBA00005369"/>
    </source>
</evidence>
<protein>
    <recommendedName>
        <fullName evidence="7">Protein-L-isoaspartate O-methyltransferase</fullName>
        <ecNumber evidence="7">2.1.1.77</ecNumber>
    </recommendedName>
    <alternativeName>
        <fullName evidence="7">L-isoaspartyl protein carboxyl methyltransferase</fullName>
    </alternativeName>
    <alternativeName>
        <fullName evidence="7">Protein L-isoaspartyl methyltransferase</fullName>
    </alternativeName>
    <alternativeName>
        <fullName evidence="7">Protein-beta-aspartate methyltransferase</fullName>
        <shortName evidence="7">PIMT</shortName>
    </alternativeName>
</protein>
<comment type="similarity">
    <text evidence="2 7">Belongs to the methyltransferase superfamily. L-isoaspartyl/D-aspartyl protein methyltransferase family.</text>
</comment>
<dbReference type="PANTHER" id="PTHR11579">
    <property type="entry name" value="PROTEIN-L-ISOASPARTATE O-METHYLTRANSFERASE"/>
    <property type="match status" value="1"/>
</dbReference>
<evidence type="ECO:0000256" key="1">
    <source>
        <dbReference type="ARBA" id="ARBA00004496"/>
    </source>
</evidence>
<evidence type="ECO:0000313" key="9">
    <source>
        <dbReference type="Proteomes" id="UP001628193"/>
    </source>
</evidence>